<dbReference type="GeneID" id="87809787"/>
<dbReference type="Proteomes" id="UP000827549">
    <property type="component" value="Chromosome 4"/>
</dbReference>
<proteinExistence type="predicted"/>
<feature type="transmembrane region" description="Helical" evidence="2">
    <location>
        <begin position="172"/>
        <end position="195"/>
    </location>
</feature>
<dbReference type="RefSeq" id="XP_062629114.1">
    <property type="nucleotide sequence ID" value="XM_062773130.1"/>
</dbReference>
<evidence type="ECO:0000313" key="3">
    <source>
        <dbReference type="EMBL" id="WOO83082.1"/>
    </source>
</evidence>
<protein>
    <recommendedName>
        <fullName evidence="5">DUF1275 domain protein</fullName>
    </recommendedName>
</protein>
<evidence type="ECO:0000256" key="1">
    <source>
        <dbReference type="SAM" id="MobiDB-lite"/>
    </source>
</evidence>
<feature type="transmembrane region" description="Helical" evidence="2">
    <location>
        <begin position="207"/>
        <end position="224"/>
    </location>
</feature>
<feature type="compositionally biased region" description="Pro residues" evidence="1">
    <location>
        <begin position="47"/>
        <end position="64"/>
    </location>
</feature>
<dbReference type="SUPFAM" id="SSF103473">
    <property type="entry name" value="MFS general substrate transporter"/>
    <property type="match status" value="1"/>
</dbReference>
<feature type="transmembrane region" description="Helical" evidence="2">
    <location>
        <begin position="269"/>
        <end position="286"/>
    </location>
</feature>
<sequence>MMSRETLHSCDGSSLAPTVSASPTAVEGSPDLGTMSLADEKKAQSALPPPPTPLPSSSPSPASPQPSVTVTKPLDPSKSWREWRRENIGGGQMLFILLLQAFSAGLLDAFAYGDFETFASNQTGNMILLTLAAVGTVPVLLLLTGVSLAGFMLGAFIFGHWGTWAGPRRRQWLLCTTSCQTLLTLACALLSSPAGPKVTQHKGKHEWVVMFLMAFMSGAQVCMARQSKCQEVPTAPMTSPLVDFLTDPNLFKRGNEEEKVSTGPRNRRMAYLGLVIVGSFLGAVLHRFANSWSIVVASVGIKASVVLAVALAKPCGV</sequence>
<feature type="transmembrane region" description="Helical" evidence="2">
    <location>
        <begin position="292"/>
        <end position="312"/>
    </location>
</feature>
<accession>A0AAF1BJS9</accession>
<organism evidence="3 4">
    <name type="scientific">Vanrija pseudolonga</name>
    <dbReference type="NCBI Taxonomy" id="143232"/>
    <lineage>
        <taxon>Eukaryota</taxon>
        <taxon>Fungi</taxon>
        <taxon>Dikarya</taxon>
        <taxon>Basidiomycota</taxon>
        <taxon>Agaricomycotina</taxon>
        <taxon>Tremellomycetes</taxon>
        <taxon>Trichosporonales</taxon>
        <taxon>Trichosporonaceae</taxon>
        <taxon>Vanrija</taxon>
    </lineage>
</organism>
<evidence type="ECO:0008006" key="5">
    <source>
        <dbReference type="Google" id="ProtNLM"/>
    </source>
</evidence>
<dbReference type="PANTHER" id="PTHR37488:SF2">
    <property type="entry name" value="DUF1275 DOMAIN-CONTAINING PROTEIN"/>
    <property type="match status" value="1"/>
</dbReference>
<dbReference type="AlphaFoldDB" id="A0AAF1BJS9"/>
<name>A0AAF1BJS9_9TREE</name>
<feature type="compositionally biased region" description="Polar residues" evidence="1">
    <location>
        <begin position="11"/>
        <end position="23"/>
    </location>
</feature>
<dbReference type="EMBL" id="CP086717">
    <property type="protein sequence ID" value="WOO83082.1"/>
    <property type="molecule type" value="Genomic_DNA"/>
</dbReference>
<keyword evidence="4" id="KW-1185">Reference proteome</keyword>
<evidence type="ECO:0000256" key="2">
    <source>
        <dbReference type="SAM" id="Phobius"/>
    </source>
</evidence>
<feature type="transmembrane region" description="Helical" evidence="2">
    <location>
        <begin position="127"/>
        <end position="160"/>
    </location>
</feature>
<keyword evidence="2" id="KW-1133">Transmembrane helix</keyword>
<feature type="region of interest" description="Disordered" evidence="1">
    <location>
        <begin position="1"/>
        <end position="77"/>
    </location>
</feature>
<keyword evidence="2" id="KW-0812">Transmembrane</keyword>
<dbReference type="PANTHER" id="PTHR37488">
    <property type="entry name" value="DUF1275 DOMAIN-CONTAINING PROTEIN"/>
    <property type="match status" value="1"/>
</dbReference>
<evidence type="ECO:0000313" key="4">
    <source>
        <dbReference type="Proteomes" id="UP000827549"/>
    </source>
</evidence>
<dbReference type="InterPro" id="IPR036259">
    <property type="entry name" value="MFS_trans_sf"/>
</dbReference>
<reference evidence="3" key="1">
    <citation type="submission" date="2023-10" db="EMBL/GenBank/DDBJ databases">
        <authorList>
            <person name="Noh H."/>
        </authorList>
    </citation>
    <scope>NUCLEOTIDE SEQUENCE</scope>
    <source>
        <strain evidence="3">DUCC4014</strain>
    </source>
</reference>
<dbReference type="InterPro" id="IPR010699">
    <property type="entry name" value="DUF1275"/>
</dbReference>
<feature type="transmembrane region" description="Helical" evidence="2">
    <location>
        <begin position="88"/>
        <end position="107"/>
    </location>
</feature>
<keyword evidence="2" id="KW-0472">Membrane</keyword>
<dbReference type="Pfam" id="PF06912">
    <property type="entry name" value="DUF1275"/>
    <property type="match status" value="1"/>
</dbReference>
<gene>
    <name evidence="3" type="ORF">LOC62_04G006565</name>
</gene>